<feature type="compositionally biased region" description="Pro residues" evidence="2">
    <location>
        <begin position="1039"/>
        <end position="1048"/>
    </location>
</feature>
<feature type="domain" description="Actin interacting protein 3-like C-terminal" evidence="3">
    <location>
        <begin position="187"/>
        <end position="263"/>
    </location>
</feature>
<dbReference type="InterPro" id="IPR022782">
    <property type="entry name" value="AIP3-like_C"/>
</dbReference>
<dbReference type="Gene3D" id="1.20.58.1540">
    <property type="entry name" value="Actin interacting protein 3, C-terminal domain"/>
    <property type="match status" value="1"/>
</dbReference>
<feature type="compositionally biased region" description="Basic and acidic residues" evidence="2">
    <location>
        <begin position="1028"/>
        <end position="1037"/>
    </location>
</feature>
<feature type="compositionally biased region" description="Polar residues" evidence="2">
    <location>
        <begin position="1333"/>
        <end position="1355"/>
    </location>
</feature>
<feature type="compositionally biased region" description="Basic and acidic residues" evidence="2">
    <location>
        <begin position="1604"/>
        <end position="1624"/>
    </location>
</feature>
<evidence type="ECO:0000313" key="4">
    <source>
        <dbReference type="EMBL" id="CAH2282260.1"/>
    </source>
</evidence>
<feature type="region of interest" description="Disordered" evidence="2">
    <location>
        <begin position="113"/>
        <end position="150"/>
    </location>
</feature>
<feature type="compositionally biased region" description="Basic and acidic residues" evidence="2">
    <location>
        <begin position="367"/>
        <end position="379"/>
    </location>
</feature>
<evidence type="ECO:0000256" key="2">
    <source>
        <dbReference type="SAM" id="MobiDB-lite"/>
    </source>
</evidence>
<feature type="region of interest" description="Disordered" evidence="2">
    <location>
        <begin position="1660"/>
        <end position="1923"/>
    </location>
</feature>
<evidence type="ECO:0000259" key="3">
    <source>
        <dbReference type="Pfam" id="PF03915"/>
    </source>
</evidence>
<dbReference type="PANTHER" id="PTHR22741">
    <property type="entry name" value="P140CAP/SNIP-RELATED"/>
    <property type="match status" value="1"/>
</dbReference>
<feature type="compositionally biased region" description="Low complexity" evidence="2">
    <location>
        <begin position="1869"/>
        <end position="1889"/>
    </location>
</feature>
<feature type="region of interest" description="Disordered" evidence="2">
    <location>
        <begin position="1222"/>
        <end position="1241"/>
    </location>
</feature>
<sequence length="1923" mass="213601">MASHKVQFFKVSPEVQRRGSLKLASQTKNNAHGASLDDAENRQSKENLSNGNSHIPPKTGRNIPRRHTVGGPRSSKEILGMQTSDMDRKREAFLEHLKYKYPHHATAIMGHQERLRDQTKSPKLSPSPQPSLGEQAEHLSEASADSGDAMFEGESTLPFVRGSRTRASLPVVRSTNQTKERSLGVLFLQYGEDTKKLQMPNEITSMDTIRALFVSAFPQQLTMKVLESPSTAVYIKDDGRNIYYELSDVRNIQDRSFLKVYNKDPAQAFNHTPKAVNGDVRMQRDISYSFREGPPVHRPGSATYPSHAGPISPPATPIPHSMPPSPSRIPYGGGRPTSGQNNPTMQRERVPSLPVSRSISPSPSAILERRDVKPDEDLGNKNLQLIRNDSMYADPYLYQEGRMSIASSHGGHSSDIPDHVIAYHRGAMRSASTYSNSSMQMEMMEQAVYRQKSRKHSESHLPTLGSKTPPASPHRVTDIRMMDIHPHNAHVVPHAIQSDRSSPLRQSFKKDQGTGVFVEAKMRNTGGIMGIADVIPSPTDKTFAGYGSGAPPKDPYTRERMHAMEKQIASLTGLVQTALLKGPSSKDAHSEKVLKSANCNSESTDSTGTHVKNSLAIIESNRQSAPSGSTDMQVSLHDMRRNVAELRLQLHKMRQFQLQNQEMMRAMMKKAEIEISSKVTDMVKSLEDPVQRQRVLVEQERQKYLHDEEQIITKLCDLEGFVEDIKKDLTSSHKSITLKDVEDRAFMLRQIGEAVSKLKGEFPYLQNKMRAVLRVEVEAVRFLKEEPHKLDSMLKRIRSMTDALSTLRRHVTDGPSKSVDFNQSNQFIITEQVTETEVLQKQEEKHHVYLQSTQSETGGAIDSQTTSVKSEVVPLSAGMKVHQVQSSPVLIQQSQQSSALVNHPLNSNNQSVSDLMINNQAITTQEASGGSQQGPPAGQHNGSSVQSLFIEEIQHTSYRNRAVSIEEAERKYEEKRQNLDHYNGKEFEKMLEEAQANIMKSIPSLEVPSQSLKVEVINKLEVTEGVHDLDQDYDKVTKSPPPPPPRRMYPPGSTVGSSWAAESPYLVRKENSKDSEESLPSTPLKTAKVDTEDKGLNNTLATVKPVVKDDDEEEGERIMAELQAFQKCSFVDINTKGQIDHSKSDTEVKDFRPTALGHPREKKVSGTLIPESPKSVEIPEEKWKIQKLQSTATDSANDRQGHNVLVNEKYTYSVFVDRAEHQDSSSKGSAAQHGEISTGKGFKSYGEERVIILDNEEKNKNVSSQVTEIESGITENKTGDLISTFTTVLNLEKKSDVLRVKEPLTAASVLREQEMSYMDVGQTVVMRQKNSRRTFSQQSEDGDSPTISPTESKSPADNIAFMITNTEVQLLSTGEVQDIVSRKGSDVQTVNLDRENAEKIVSGNTELQGPEGSVLSTDKKPVIIIFDEPMDIRSAYKRLSTIFEECDDELEKMMSEGKIDEEDEEEEEKEKPEPGASTAHENRLELTKKEDNPVHSLALENKYRFRYPSLAEMKKERLEDGNISQEHLTDEDKSDASDYALSQRQDAKKKFKFKFPKKQLAALTQAIRTGTKTGKKTLQVVVYEEEEEADGTVKQHKEAKRFEIARSKSREENTKTSYDKHSEQEALYLDAPEQGSRTDEIRKNTYKTLDSLEQTIKQLETTMSEMAPKPGSDFVELREEKSSHLTQTPDKDLIIVDETKHTIETSSSIPSAARKGSNGASQTSRMPIPMSSKIRQGSTEKPNKQPKLQEPQRQYRQANGGTKKAGGDCKAASPTLSASKIPALSSNTGKSSSMSAQCNDTSNTSNQSVKSNVSLTNSNTQTSRSINASSLIRPVHNGSSKLQNTAFAGKGHHLSFSPQTPNGRPSPPTASSTSTASSPPTSVSPTSPTQNMKTIRTIHTPSFTSYKAQNGNAGKAPTSKETS</sequence>
<feature type="compositionally biased region" description="Polar residues" evidence="2">
    <location>
        <begin position="23"/>
        <end position="32"/>
    </location>
</feature>
<protein>
    <submittedName>
        <fullName evidence="4">Sickle tail homolog isoform X1</fullName>
    </submittedName>
</protein>
<feature type="compositionally biased region" description="Polar residues" evidence="2">
    <location>
        <begin position="1837"/>
        <end position="1846"/>
    </location>
</feature>
<name>A0AAD1W2M1_PELCU</name>
<keyword evidence="1" id="KW-0175">Coiled coil</keyword>
<accession>A0AAD1W2M1</accession>
<feature type="compositionally biased region" description="Low complexity" evidence="2">
    <location>
        <begin position="121"/>
        <end position="132"/>
    </location>
</feature>
<feature type="region of interest" description="Disordered" evidence="2">
    <location>
        <begin position="1328"/>
        <end position="1355"/>
    </location>
</feature>
<feature type="region of interest" description="Disordered" evidence="2">
    <location>
        <begin position="291"/>
        <end position="381"/>
    </location>
</feature>
<feature type="compositionally biased region" description="Acidic residues" evidence="2">
    <location>
        <begin position="1459"/>
        <end position="1468"/>
    </location>
</feature>
<feature type="region of interest" description="Disordered" evidence="2">
    <location>
        <begin position="1457"/>
        <end position="1493"/>
    </location>
</feature>
<feature type="region of interest" description="Disordered" evidence="2">
    <location>
        <begin position="1028"/>
        <end position="1060"/>
    </location>
</feature>
<dbReference type="Pfam" id="PF03915">
    <property type="entry name" value="AIP3"/>
    <property type="match status" value="1"/>
</dbReference>
<feature type="compositionally biased region" description="Polar residues" evidence="2">
    <location>
        <begin position="1890"/>
        <end position="1912"/>
    </location>
</feature>
<gene>
    <name evidence="4" type="ORF">PECUL_23A058201</name>
</gene>
<dbReference type="EMBL" id="OW240915">
    <property type="protein sequence ID" value="CAH2282260.1"/>
    <property type="molecule type" value="Genomic_DNA"/>
</dbReference>
<feature type="compositionally biased region" description="Polar residues" evidence="2">
    <location>
        <begin position="1751"/>
        <end position="1760"/>
    </location>
</feature>
<feature type="region of interest" description="Disordered" evidence="2">
    <location>
        <begin position="1"/>
        <end position="84"/>
    </location>
</feature>
<dbReference type="Proteomes" id="UP001295444">
    <property type="component" value="Chromosome 04"/>
</dbReference>
<organism evidence="4 5">
    <name type="scientific">Pelobates cultripes</name>
    <name type="common">Western spadefoot toad</name>
    <dbReference type="NCBI Taxonomy" id="61616"/>
    <lineage>
        <taxon>Eukaryota</taxon>
        <taxon>Metazoa</taxon>
        <taxon>Chordata</taxon>
        <taxon>Craniata</taxon>
        <taxon>Vertebrata</taxon>
        <taxon>Euteleostomi</taxon>
        <taxon>Amphibia</taxon>
        <taxon>Batrachia</taxon>
        <taxon>Anura</taxon>
        <taxon>Pelobatoidea</taxon>
        <taxon>Pelobatidae</taxon>
        <taxon>Pelobates</taxon>
    </lineage>
</organism>
<feature type="region of interest" description="Disordered" evidence="2">
    <location>
        <begin position="452"/>
        <end position="472"/>
    </location>
</feature>
<feature type="compositionally biased region" description="Polar residues" evidence="2">
    <location>
        <begin position="1774"/>
        <end position="1830"/>
    </location>
</feature>
<feature type="compositionally biased region" description="Basic and acidic residues" evidence="2">
    <location>
        <begin position="1480"/>
        <end position="1493"/>
    </location>
</feature>
<keyword evidence="5" id="KW-1185">Reference proteome</keyword>
<dbReference type="InterPro" id="IPR051825">
    <property type="entry name" value="SRCIN1"/>
</dbReference>
<dbReference type="GO" id="GO:0005737">
    <property type="term" value="C:cytoplasm"/>
    <property type="evidence" value="ECO:0007669"/>
    <property type="project" value="TreeGrafter"/>
</dbReference>
<proteinExistence type="predicted"/>
<feature type="compositionally biased region" description="Pro residues" evidence="2">
    <location>
        <begin position="311"/>
        <end position="327"/>
    </location>
</feature>
<feature type="compositionally biased region" description="Basic and acidic residues" evidence="2">
    <location>
        <begin position="1675"/>
        <end position="1703"/>
    </location>
</feature>
<reference evidence="4" key="1">
    <citation type="submission" date="2022-03" db="EMBL/GenBank/DDBJ databases">
        <authorList>
            <person name="Alioto T."/>
            <person name="Alioto T."/>
            <person name="Gomez Garrido J."/>
        </authorList>
    </citation>
    <scope>NUCLEOTIDE SEQUENCE</scope>
</reference>
<evidence type="ECO:0000313" key="5">
    <source>
        <dbReference type="Proteomes" id="UP001295444"/>
    </source>
</evidence>
<feature type="region of interest" description="Disordered" evidence="2">
    <location>
        <begin position="1604"/>
        <end position="1641"/>
    </location>
</feature>
<evidence type="ECO:0000256" key="1">
    <source>
        <dbReference type="ARBA" id="ARBA00023054"/>
    </source>
</evidence>
<dbReference type="PANTHER" id="PTHR22741:SF11">
    <property type="entry name" value="SICKLE TAIL PROTEIN HOMOLOG"/>
    <property type="match status" value="1"/>
</dbReference>